<organism evidence="2 3">
    <name type="scientific">Leucosporidium creatinivorum</name>
    <dbReference type="NCBI Taxonomy" id="106004"/>
    <lineage>
        <taxon>Eukaryota</taxon>
        <taxon>Fungi</taxon>
        <taxon>Dikarya</taxon>
        <taxon>Basidiomycota</taxon>
        <taxon>Pucciniomycotina</taxon>
        <taxon>Microbotryomycetes</taxon>
        <taxon>Leucosporidiales</taxon>
        <taxon>Leucosporidium</taxon>
    </lineage>
</organism>
<accession>A0A1Y2FSR4</accession>
<dbReference type="InParanoid" id="A0A1Y2FSR4"/>
<reference evidence="2 3" key="1">
    <citation type="submission" date="2016-07" db="EMBL/GenBank/DDBJ databases">
        <title>Pervasive Adenine N6-methylation of Active Genes in Fungi.</title>
        <authorList>
            <consortium name="DOE Joint Genome Institute"/>
            <person name="Mondo S.J."/>
            <person name="Dannebaum R.O."/>
            <person name="Kuo R.C."/>
            <person name="Labutti K."/>
            <person name="Haridas S."/>
            <person name="Kuo A."/>
            <person name="Salamov A."/>
            <person name="Ahrendt S.R."/>
            <person name="Lipzen A."/>
            <person name="Sullivan W."/>
            <person name="Andreopoulos W.B."/>
            <person name="Clum A."/>
            <person name="Lindquist E."/>
            <person name="Daum C."/>
            <person name="Ramamoorthy G.K."/>
            <person name="Gryganskyi A."/>
            <person name="Culley D."/>
            <person name="Magnuson J.K."/>
            <person name="James T.Y."/>
            <person name="O'Malley M.A."/>
            <person name="Stajich J.E."/>
            <person name="Spatafora J.W."/>
            <person name="Visel A."/>
            <person name="Grigoriev I.V."/>
        </authorList>
    </citation>
    <scope>NUCLEOTIDE SEQUENCE [LARGE SCALE GENOMIC DNA]</scope>
    <source>
        <strain evidence="2 3">62-1032</strain>
    </source>
</reference>
<dbReference type="AlphaFoldDB" id="A0A1Y2FSR4"/>
<dbReference type="EMBL" id="MCGR01000014">
    <property type="protein sequence ID" value="ORY86637.1"/>
    <property type="molecule type" value="Genomic_DNA"/>
</dbReference>
<keyword evidence="3" id="KW-1185">Reference proteome</keyword>
<dbReference type="Proteomes" id="UP000193467">
    <property type="component" value="Unassembled WGS sequence"/>
</dbReference>
<proteinExistence type="predicted"/>
<evidence type="ECO:0000313" key="2">
    <source>
        <dbReference type="EMBL" id="ORY86637.1"/>
    </source>
</evidence>
<evidence type="ECO:0000256" key="1">
    <source>
        <dbReference type="SAM" id="MobiDB-lite"/>
    </source>
</evidence>
<protein>
    <submittedName>
        <fullName evidence="2">Uncharacterized protein</fullName>
    </submittedName>
</protein>
<evidence type="ECO:0000313" key="3">
    <source>
        <dbReference type="Proteomes" id="UP000193467"/>
    </source>
</evidence>
<comment type="caution">
    <text evidence="2">The sequence shown here is derived from an EMBL/GenBank/DDBJ whole genome shotgun (WGS) entry which is preliminary data.</text>
</comment>
<feature type="region of interest" description="Disordered" evidence="1">
    <location>
        <begin position="188"/>
        <end position="209"/>
    </location>
</feature>
<name>A0A1Y2FSR4_9BASI</name>
<feature type="non-terminal residue" evidence="2">
    <location>
        <position position="1"/>
    </location>
</feature>
<gene>
    <name evidence="2" type="ORF">BCR35DRAFT_339078</name>
</gene>
<sequence>GVAELAPLHAAVRVCLLASSLSSLAFRSFFALQQASTAHAMLAGRIILATLALLAPSLAQAQGGVEEALAVSPFFAHDNKDHSYAKRDNAVGEVIEALGDSVTVCLGDCAGLIGSGTVCVVKTFFGSECACGSALMDKFQQCALCIVNEQSTDYASAQNKINDFSNDWLNICSEVITMENPYTSFEVTSEASTEAAEESTTEEVATTSEESTSTISYVTAVDTPLYFATNTVTSTSSSTITSAPSTSTSLDTITASTTSSWCCRAHQVPDSVRSSWSKVRLESAASASILSEWSSLKSVAATAIVVSNITSAATALTAAAPTATDNVSGGGNVFAEVVLAAAVGLVAAWLA</sequence>